<evidence type="ECO:0000256" key="4">
    <source>
        <dbReference type="ARBA" id="ARBA00022982"/>
    </source>
</evidence>
<accession>A0A8I0A375</accession>
<gene>
    <name evidence="8" type="ORF">H8R92_01385</name>
</gene>
<evidence type="ECO:0000259" key="7">
    <source>
        <dbReference type="PROSITE" id="PS50905"/>
    </source>
</evidence>
<reference evidence="8" key="1">
    <citation type="submission" date="2020-08" db="EMBL/GenBank/DDBJ databases">
        <title>Genome public.</title>
        <authorList>
            <person name="Liu C."/>
            <person name="Sun Q."/>
        </authorList>
    </citation>
    <scope>NUCLEOTIDE SEQUENCE</scope>
    <source>
        <strain evidence="8">NSJ-42</strain>
    </source>
</reference>
<sequence>MRLKGTRTAENLLKSFAGESQARMRYTYYSSLAKKEGYVEIANILMEIAEQEKEHAKRFYKFLKEDFKDEGIEITSTYPVSYHDNTLDNLKAAASGENEEWTILYPEFARQAREEGFSAIAAAYERIAEVEKNHEKRYEKLINNLQNHTVFKKEESVLWMCTNCGYIYEGKEAPKSCPACLHPQGYFKVYNE</sequence>
<dbReference type="SUPFAM" id="SSF47240">
    <property type="entry name" value="Ferritin-like"/>
    <property type="match status" value="1"/>
</dbReference>
<dbReference type="CDD" id="cd00729">
    <property type="entry name" value="rubredoxin_SM"/>
    <property type="match status" value="1"/>
</dbReference>
<dbReference type="PROSITE" id="PS50905">
    <property type="entry name" value="FERRITIN_LIKE"/>
    <property type="match status" value="1"/>
</dbReference>
<dbReference type="AlphaFoldDB" id="A0A8I0A375"/>
<evidence type="ECO:0000256" key="5">
    <source>
        <dbReference type="ARBA" id="ARBA00023004"/>
    </source>
</evidence>
<protein>
    <submittedName>
        <fullName evidence="8">Rubrerythrin family protein</fullName>
    </submittedName>
</protein>
<dbReference type="Proteomes" id="UP000662088">
    <property type="component" value="Unassembled WGS sequence"/>
</dbReference>
<evidence type="ECO:0000256" key="3">
    <source>
        <dbReference type="ARBA" id="ARBA00022723"/>
    </source>
</evidence>
<evidence type="ECO:0000256" key="2">
    <source>
        <dbReference type="ARBA" id="ARBA00022448"/>
    </source>
</evidence>
<proteinExistence type="predicted"/>
<dbReference type="InterPro" id="IPR024934">
    <property type="entry name" value="Rubredoxin-like_dom"/>
</dbReference>
<evidence type="ECO:0000256" key="1">
    <source>
        <dbReference type="ARBA" id="ARBA00001965"/>
    </source>
</evidence>
<keyword evidence="2" id="KW-0813">Transport</keyword>
<dbReference type="RefSeq" id="WP_186834488.1">
    <property type="nucleotide sequence ID" value="NZ_JACOOQ010000001.1"/>
</dbReference>
<dbReference type="PROSITE" id="PS50903">
    <property type="entry name" value="RUBREDOXIN_LIKE"/>
    <property type="match status" value="1"/>
</dbReference>
<dbReference type="InterPro" id="IPR009040">
    <property type="entry name" value="Ferritin-like_diiron"/>
</dbReference>
<keyword evidence="5" id="KW-0408">Iron</keyword>
<feature type="domain" description="Rubredoxin-like" evidence="6">
    <location>
        <begin position="156"/>
        <end position="190"/>
    </location>
</feature>
<dbReference type="InterPro" id="IPR003251">
    <property type="entry name" value="Rr_diiron-bd_dom"/>
</dbReference>
<keyword evidence="3" id="KW-0479">Metal-binding</keyword>
<dbReference type="EMBL" id="JACOOQ010000001">
    <property type="protein sequence ID" value="MBC5639103.1"/>
    <property type="molecule type" value="Genomic_DNA"/>
</dbReference>
<dbReference type="InterPro" id="IPR012347">
    <property type="entry name" value="Ferritin-like"/>
</dbReference>
<dbReference type="InterPro" id="IPR009078">
    <property type="entry name" value="Ferritin-like_SF"/>
</dbReference>
<keyword evidence="4" id="KW-0249">Electron transport</keyword>
<name>A0A8I0A375_9CLOT</name>
<dbReference type="GO" id="GO:0016491">
    <property type="term" value="F:oxidoreductase activity"/>
    <property type="evidence" value="ECO:0007669"/>
    <property type="project" value="InterPro"/>
</dbReference>
<dbReference type="PANTHER" id="PTHR43865:SF1">
    <property type="entry name" value="RUBRERYTHRIN-RELATED"/>
    <property type="match status" value="1"/>
</dbReference>
<dbReference type="Gene3D" id="1.20.1260.10">
    <property type="match status" value="1"/>
</dbReference>
<dbReference type="PANTHER" id="PTHR43865">
    <property type="entry name" value="RUBRERYTHRIN-RELATED"/>
    <property type="match status" value="1"/>
</dbReference>
<keyword evidence="9" id="KW-1185">Reference proteome</keyword>
<dbReference type="Gene3D" id="2.20.28.10">
    <property type="match status" value="1"/>
</dbReference>
<dbReference type="CDD" id="cd01041">
    <property type="entry name" value="Rubrerythrin"/>
    <property type="match status" value="1"/>
</dbReference>
<dbReference type="Pfam" id="PF02915">
    <property type="entry name" value="Rubrerythrin"/>
    <property type="match status" value="1"/>
</dbReference>
<dbReference type="Pfam" id="PF21349">
    <property type="entry name" value="RUBY_RBDX"/>
    <property type="match status" value="1"/>
</dbReference>
<comment type="cofactor">
    <cofactor evidence="1">
        <name>Fe(3+)</name>
        <dbReference type="ChEBI" id="CHEBI:29034"/>
    </cofactor>
</comment>
<evidence type="ECO:0000259" key="6">
    <source>
        <dbReference type="PROSITE" id="PS50903"/>
    </source>
</evidence>
<comment type="caution">
    <text evidence="8">The sequence shown here is derived from an EMBL/GenBank/DDBJ whole genome shotgun (WGS) entry which is preliminary data.</text>
</comment>
<dbReference type="InterPro" id="IPR048574">
    <property type="entry name" value="RUBY_RBDX"/>
</dbReference>
<dbReference type="GO" id="GO:0005506">
    <property type="term" value="F:iron ion binding"/>
    <property type="evidence" value="ECO:0007669"/>
    <property type="project" value="InterPro"/>
</dbReference>
<evidence type="ECO:0000313" key="9">
    <source>
        <dbReference type="Proteomes" id="UP000662088"/>
    </source>
</evidence>
<dbReference type="SUPFAM" id="SSF57802">
    <property type="entry name" value="Rubredoxin-like"/>
    <property type="match status" value="1"/>
</dbReference>
<organism evidence="8 9">
    <name type="scientific">Clostridium lentum</name>
    <dbReference type="NCBI Taxonomy" id="2763037"/>
    <lineage>
        <taxon>Bacteria</taxon>
        <taxon>Bacillati</taxon>
        <taxon>Bacillota</taxon>
        <taxon>Clostridia</taxon>
        <taxon>Eubacteriales</taxon>
        <taxon>Clostridiaceae</taxon>
        <taxon>Clostridium</taxon>
    </lineage>
</organism>
<dbReference type="NCBIfam" id="NF045767">
    <property type="entry name" value="RuberyRbr"/>
    <property type="match status" value="1"/>
</dbReference>
<dbReference type="InterPro" id="IPR052364">
    <property type="entry name" value="Rubrerythrin"/>
</dbReference>
<feature type="domain" description="Ferritin-like diiron" evidence="7">
    <location>
        <begin position="2"/>
        <end position="149"/>
    </location>
</feature>
<evidence type="ECO:0000313" key="8">
    <source>
        <dbReference type="EMBL" id="MBC5639103.1"/>
    </source>
</evidence>